<keyword evidence="1" id="KW-0472">Membrane</keyword>
<evidence type="ECO:0000313" key="2">
    <source>
        <dbReference type="EMBL" id="HIR08852.1"/>
    </source>
</evidence>
<evidence type="ECO:0000256" key="1">
    <source>
        <dbReference type="SAM" id="Phobius"/>
    </source>
</evidence>
<name>A0A9D1A6Q8_9FIRM</name>
<feature type="transmembrane region" description="Helical" evidence="1">
    <location>
        <begin position="63"/>
        <end position="84"/>
    </location>
</feature>
<evidence type="ECO:0000313" key="3">
    <source>
        <dbReference type="Proteomes" id="UP000824258"/>
    </source>
</evidence>
<dbReference type="InterPro" id="IPR036938">
    <property type="entry name" value="PAP2/HPO_sf"/>
</dbReference>
<dbReference type="GO" id="GO:0016020">
    <property type="term" value="C:membrane"/>
    <property type="evidence" value="ECO:0007669"/>
    <property type="project" value="UniProtKB-SubCell"/>
</dbReference>
<feature type="transmembrane region" description="Helical" evidence="1">
    <location>
        <begin position="171"/>
        <end position="188"/>
    </location>
</feature>
<accession>A0A9D1A6Q8</accession>
<comment type="caution">
    <text evidence="2">The sequence shown here is derived from an EMBL/GenBank/DDBJ whole genome shotgun (WGS) entry which is preliminary data.</text>
</comment>
<proteinExistence type="predicted"/>
<reference evidence="2" key="1">
    <citation type="submission" date="2020-10" db="EMBL/GenBank/DDBJ databases">
        <authorList>
            <person name="Gilroy R."/>
        </authorList>
    </citation>
    <scope>NUCLEOTIDE SEQUENCE</scope>
    <source>
        <strain evidence="2">ChiHjej9B8-7071</strain>
    </source>
</reference>
<keyword evidence="1" id="KW-0812">Transmembrane</keyword>
<keyword evidence="1" id="KW-1133">Transmembrane helix</keyword>
<dbReference type="AlphaFoldDB" id="A0A9D1A6Q8"/>
<sequence length="224" mass="26396">MRPVDYRKFRLKYLNTPEFSHVKLLLFWPIFGLLFAFVERVGVSDVYTPIHIPLDDHIPFCEWFLIPYLFWFVFLIGMLVYTFFFEVPAFRKMMRFVICTYSITMAIYILFPNCQNLRPTAFPRDNILTRFMAWFYTFDTNTNVCPSLHVIGAVASLYAGWKSRRFGTRPWRIVFSVITVLISLSTVFLKQHSALDVFAALPLCALGWWVAEARIPKKKFAQAR</sequence>
<organism evidence="2 3">
    <name type="scientific">Candidatus Avoscillospira stercoripullorum</name>
    <dbReference type="NCBI Taxonomy" id="2840709"/>
    <lineage>
        <taxon>Bacteria</taxon>
        <taxon>Bacillati</taxon>
        <taxon>Bacillota</taxon>
        <taxon>Clostridia</taxon>
        <taxon>Eubacteriales</taxon>
        <taxon>Oscillospiraceae</taxon>
        <taxon>Oscillospiraceae incertae sedis</taxon>
        <taxon>Candidatus Avoscillospira</taxon>
    </lineage>
</organism>
<feature type="transmembrane region" description="Helical" evidence="1">
    <location>
        <begin position="194"/>
        <end position="211"/>
    </location>
</feature>
<dbReference type="SUPFAM" id="SSF48317">
    <property type="entry name" value="Acid phosphatase/Vanadium-dependent haloperoxidase"/>
    <property type="match status" value="1"/>
</dbReference>
<feature type="transmembrane region" description="Helical" evidence="1">
    <location>
        <begin position="21"/>
        <end position="43"/>
    </location>
</feature>
<gene>
    <name evidence="2" type="ORF">IAA70_00445</name>
</gene>
<reference evidence="2" key="2">
    <citation type="journal article" date="2021" name="PeerJ">
        <title>Extensive microbial diversity within the chicken gut microbiome revealed by metagenomics and culture.</title>
        <authorList>
            <person name="Gilroy R."/>
            <person name="Ravi A."/>
            <person name="Getino M."/>
            <person name="Pursley I."/>
            <person name="Horton D.L."/>
            <person name="Alikhan N.F."/>
            <person name="Baker D."/>
            <person name="Gharbi K."/>
            <person name="Hall N."/>
            <person name="Watson M."/>
            <person name="Adriaenssens E.M."/>
            <person name="Foster-Nyarko E."/>
            <person name="Jarju S."/>
            <person name="Secka A."/>
            <person name="Antonio M."/>
            <person name="Oren A."/>
            <person name="Chaudhuri R.R."/>
            <person name="La Ragione R."/>
            <person name="Hildebrand F."/>
            <person name="Pallen M.J."/>
        </authorList>
    </citation>
    <scope>NUCLEOTIDE SEQUENCE</scope>
    <source>
        <strain evidence="2">ChiHjej9B8-7071</strain>
    </source>
</reference>
<dbReference type="EMBL" id="DVGD01000011">
    <property type="protein sequence ID" value="HIR08852.1"/>
    <property type="molecule type" value="Genomic_DNA"/>
</dbReference>
<dbReference type="Proteomes" id="UP000824258">
    <property type="component" value="Unassembled WGS sequence"/>
</dbReference>
<protein>
    <submittedName>
        <fullName evidence="2">Phosphatase PAP2 family protein</fullName>
    </submittedName>
</protein>